<gene>
    <name evidence="1" type="ORF">E2C01_050416</name>
</gene>
<keyword evidence="2" id="KW-1185">Reference proteome</keyword>
<reference evidence="1 2" key="1">
    <citation type="submission" date="2019-05" db="EMBL/GenBank/DDBJ databases">
        <title>Another draft genome of Portunus trituberculatus and its Hox gene families provides insights of decapod evolution.</title>
        <authorList>
            <person name="Jeong J.-H."/>
            <person name="Song I."/>
            <person name="Kim S."/>
            <person name="Choi T."/>
            <person name="Kim D."/>
            <person name="Ryu S."/>
            <person name="Kim W."/>
        </authorList>
    </citation>
    <scope>NUCLEOTIDE SEQUENCE [LARGE SCALE GENOMIC DNA]</scope>
    <source>
        <tissue evidence="1">Muscle</tissue>
    </source>
</reference>
<dbReference type="AlphaFoldDB" id="A0A5B7GGC2"/>
<evidence type="ECO:0000313" key="2">
    <source>
        <dbReference type="Proteomes" id="UP000324222"/>
    </source>
</evidence>
<organism evidence="1 2">
    <name type="scientific">Portunus trituberculatus</name>
    <name type="common">Swimming crab</name>
    <name type="synonym">Neptunus trituberculatus</name>
    <dbReference type="NCBI Taxonomy" id="210409"/>
    <lineage>
        <taxon>Eukaryota</taxon>
        <taxon>Metazoa</taxon>
        <taxon>Ecdysozoa</taxon>
        <taxon>Arthropoda</taxon>
        <taxon>Crustacea</taxon>
        <taxon>Multicrustacea</taxon>
        <taxon>Malacostraca</taxon>
        <taxon>Eumalacostraca</taxon>
        <taxon>Eucarida</taxon>
        <taxon>Decapoda</taxon>
        <taxon>Pleocyemata</taxon>
        <taxon>Brachyura</taxon>
        <taxon>Eubrachyura</taxon>
        <taxon>Portunoidea</taxon>
        <taxon>Portunidae</taxon>
        <taxon>Portuninae</taxon>
        <taxon>Portunus</taxon>
    </lineage>
</organism>
<dbReference type="Proteomes" id="UP000324222">
    <property type="component" value="Unassembled WGS sequence"/>
</dbReference>
<dbReference type="EMBL" id="VSRR010013960">
    <property type="protein sequence ID" value="MPC56455.1"/>
    <property type="molecule type" value="Genomic_DNA"/>
</dbReference>
<sequence length="30" mass="3425">MNMKTCHGTEESCKIRERLISNNSKSKVTV</sequence>
<protein>
    <submittedName>
        <fullName evidence="1">Uncharacterized protein</fullName>
    </submittedName>
</protein>
<name>A0A5B7GGC2_PORTR</name>
<evidence type="ECO:0000313" key="1">
    <source>
        <dbReference type="EMBL" id="MPC56455.1"/>
    </source>
</evidence>
<accession>A0A5B7GGC2</accession>
<comment type="caution">
    <text evidence="1">The sequence shown here is derived from an EMBL/GenBank/DDBJ whole genome shotgun (WGS) entry which is preliminary data.</text>
</comment>
<proteinExistence type="predicted"/>